<organism evidence="1">
    <name type="scientific">Fusarium oxysporum f. sp. vasinfectum 25433</name>
    <dbReference type="NCBI Taxonomy" id="1089449"/>
    <lineage>
        <taxon>Eukaryota</taxon>
        <taxon>Fungi</taxon>
        <taxon>Dikarya</taxon>
        <taxon>Ascomycota</taxon>
        <taxon>Pezizomycotina</taxon>
        <taxon>Sordariomycetes</taxon>
        <taxon>Hypocreomycetidae</taxon>
        <taxon>Hypocreales</taxon>
        <taxon>Nectriaceae</taxon>
        <taxon>Fusarium</taxon>
        <taxon>Fusarium oxysporum species complex</taxon>
    </lineage>
</organism>
<dbReference type="EMBL" id="JH658222">
    <property type="protein sequence ID" value="EXM12838.1"/>
    <property type="molecule type" value="Genomic_DNA"/>
</dbReference>
<proteinExistence type="predicted"/>
<gene>
    <name evidence="1" type="ORF">FOTG_18686</name>
</gene>
<protein>
    <submittedName>
        <fullName evidence="1">Uncharacterized protein</fullName>
    </submittedName>
</protein>
<reference evidence="1" key="2">
    <citation type="submission" date="2012-05" db="EMBL/GenBank/DDBJ databases">
        <title>The Genome Annotation of Fusarium oxysporum Cotton.</title>
        <authorList>
            <consortium name="The Broad Institute Genomics Platform"/>
            <person name="Ma L.-J."/>
            <person name="Corby-Kistler H."/>
            <person name="Broz K."/>
            <person name="Gale L.R."/>
            <person name="Jonkers W."/>
            <person name="O'Donnell K."/>
            <person name="Ploetz R."/>
            <person name="Steinberg C."/>
            <person name="Schwartz D.C."/>
            <person name="VanEtten H."/>
            <person name="Zhou S."/>
            <person name="Young S.K."/>
            <person name="Zeng Q."/>
            <person name="Gargeya S."/>
            <person name="Fitzgerald M."/>
            <person name="Abouelleil A."/>
            <person name="Alvarado L."/>
            <person name="Chapman S.B."/>
            <person name="Gainer-Dewar J."/>
            <person name="Goldberg J."/>
            <person name="Griggs A."/>
            <person name="Gujja S."/>
            <person name="Hansen M."/>
            <person name="Howarth C."/>
            <person name="Imamovic A."/>
            <person name="Ireland A."/>
            <person name="Larimer J."/>
            <person name="McCowan C."/>
            <person name="Murphy C."/>
            <person name="Pearson M."/>
            <person name="Poon T.W."/>
            <person name="Priest M."/>
            <person name="Roberts A."/>
            <person name="Saif S."/>
            <person name="Shea T."/>
            <person name="Sykes S."/>
            <person name="Wortman J."/>
            <person name="Nusbaum C."/>
            <person name="Birren B."/>
        </authorList>
    </citation>
    <scope>NUCLEOTIDE SEQUENCE</scope>
    <source>
        <strain evidence="1">25433</strain>
    </source>
</reference>
<reference evidence="1" key="1">
    <citation type="submission" date="2011-11" db="EMBL/GenBank/DDBJ databases">
        <title>The Genome Sequence of Fusarium oxysporum Cotton.</title>
        <authorList>
            <consortium name="The Broad Institute Genome Sequencing Platform"/>
            <person name="Ma L.-J."/>
            <person name="Gale L.R."/>
            <person name="Schwartz D.C."/>
            <person name="Zhou S."/>
            <person name="Corby-Kistler H."/>
            <person name="Young S.K."/>
            <person name="Zeng Q."/>
            <person name="Gargeya S."/>
            <person name="Fitzgerald M."/>
            <person name="Haas B."/>
            <person name="Abouelleil A."/>
            <person name="Alvarado L."/>
            <person name="Arachchi H.M."/>
            <person name="Berlin A."/>
            <person name="Brown A."/>
            <person name="Chapman S.B."/>
            <person name="Chen Z."/>
            <person name="Dunbar C."/>
            <person name="Freedman E."/>
            <person name="Gearin G."/>
            <person name="Goldberg J."/>
            <person name="Griggs A."/>
            <person name="Gujja S."/>
            <person name="Heiman D."/>
            <person name="Howarth C."/>
            <person name="Larson L."/>
            <person name="Lui A."/>
            <person name="MacDonald P.J.P."/>
            <person name="Montmayeur A."/>
            <person name="Murphy C."/>
            <person name="Neiman D."/>
            <person name="Pearson M."/>
            <person name="Priest M."/>
            <person name="Roberts A."/>
            <person name="Saif S."/>
            <person name="Shea T."/>
            <person name="Shenoy N."/>
            <person name="Sisk P."/>
            <person name="Stolte C."/>
            <person name="Sykes S."/>
            <person name="Wortman J."/>
            <person name="Nusbaum C."/>
            <person name="Birren B."/>
        </authorList>
    </citation>
    <scope>NUCLEOTIDE SEQUENCE [LARGE SCALE GENOMIC DNA]</scope>
    <source>
        <strain evidence="1">25433</strain>
    </source>
</reference>
<sequence length="45" mass="4907">MVQQLQNLVVLLNRQIYIVVILIVDPGPNTPSMFPLAADLSGLTT</sequence>
<evidence type="ECO:0000313" key="1">
    <source>
        <dbReference type="EMBL" id="EXM12838.1"/>
    </source>
</evidence>
<dbReference type="Proteomes" id="UP000030701">
    <property type="component" value="Unassembled WGS sequence"/>
</dbReference>
<dbReference type="AlphaFoldDB" id="X0KH91"/>
<dbReference type="HOGENOM" id="CLU_3207665_0_0_1"/>
<accession>X0KH91</accession>
<name>X0KH91_FUSOX</name>